<sequence>MEPAQLERAVVDAIRSTGLVANSRSFAAKLKVDHDELVAILNSMYRRDLVTLVQLEPELEYKLTDEGALYAQCGTPEWCLYEALHSSGPTPVSELDRLLASFWKEAHPGCEMDGKKVAKIGMQQGLKQGLFVLDKTSRPPRLVCVESTETDAVHRARCLQEGLRALHSGSAHAAATGPVQDTTILEEILRRSLATRLKLKIFSVSAGPRFDQALVEQLTDLTREMLLSDSWESAVFKAFNFEAAGVAPMDGGRLHPLLKVREEFRLIFLEMGFTEMPSNRYVESSFWNFDALFQPQQHPARDAHDTFFLTEPSFCSRIGDETASAATDAYVERVSLVHDQGGYGSRGYGYRWDLTEARRNVLRTHTTAVSARMLYEMAQELQDETARASFHSRRMFSIDRVFRNETLDATHLCEFHQVEGWVAGRGLSLADLKQIIAQFFRRIGMSRLRFKPTYNPYTEPSMEIYAYHESLGRWVEIGNSGIFRPEMLQPMGLPPDIRVIAWGLSLERPTMILYGLSNIRDLFGHRVSLKMIRDHPICRIGW</sequence>
<evidence type="ECO:0000313" key="15">
    <source>
        <dbReference type="EMBL" id="KAF6002313.1"/>
    </source>
</evidence>
<evidence type="ECO:0000256" key="9">
    <source>
        <dbReference type="ARBA" id="ARBA00022840"/>
    </source>
</evidence>
<evidence type="ECO:0000256" key="10">
    <source>
        <dbReference type="ARBA" id="ARBA00022842"/>
    </source>
</evidence>
<dbReference type="Gene3D" id="3.30.930.10">
    <property type="entry name" value="Bira Bifunctional Protein, Domain 2"/>
    <property type="match status" value="1"/>
</dbReference>
<evidence type="ECO:0000256" key="3">
    <source>
        <dbReference type="ARBA" id="ARBA00006703"/>
    </source>
</evidence>
<comment type="cofactor">
    <cofactor evidence="1">
        <name>Mg(2+)</name>
        <dbReference type="ChEBI" id="CHEBI:18420"/>
    </cofactor>
</comment>
<keyword evidence="11" id="KW-0648">Protein biosynthesis</keyword>
<keyword evidence="10" id="KW-0460">Magnesium</keyword>
<dbReference type="Gene3D" id="1.10.10.2320">
    <property type="match status" value="1"/>
</dbReference>
<dbReference type="Pfam" id="PF01409">
    <property type="entry name" value="tRNA-synt_2d"/>
    <property type="match status" value="1"/>
</dbReference>
<dbReference type="GO" id="GO:0046872">
    <property type="term" value="F:metal ion binding"/>
    <property type="evidence" value="ECO:0007669"/>
    <property type="project" value="UniProtKB-KW"/>
</dbReference>
<dbReference type="NCBIfam" id="NF003210">
    <property type="entry name" value="PRK04172.1"/>
    <property type="match status" value="1"/>
</dbReference>
<dbReference type="InterPro" id="IPR004529">
    <property type="entry name" value="Phe-tRNA-synth_IIc_asu"/>
</dbReference>
<evidence type="ECO:0000256" key="1">
    <source>
        <dbReference type="ARBA" id="ARBA00001946"/>
    </source>
</evidence>
<keyword evidence="8" id="KW-0547">Nucleotide-binding</keyword>
<dbReference type="EMBL" id="VWRR01000011">
    <property type="protein sequence ID" value="KAF6002313.1"/>
    <property type="molecule type" value="Genomic_DNA"/>
</dbReference>
<dbReference type="InterPro" id="IPR002319">
    <property type="entry name" value="Phenylalanyl-tRNA_Synthase"/>
</dbReference>
<keyword evidence="9" id="KW-0067">ATP-binding</keyword>
<evidence type="ECO:0000256" key="6">
    <source>
        <dbReference type="ARBA" id="ARBA00022598"/>
    </source>
</evidence>
<comment type="subcellular location">
    <subcellularLocation>
        <location evidence="2">Cytoplasm</location>
    </subcellularLocation>
</comment>
<dbReference type="Gene3D" id="1.10.10.2330">
    <property type="match status" value="1"/>
</dbReference>
<organism evidence="15 16">
    <name type="scientific">Cyanidiococcus yangmingshanensis</name>
    <dbReference type="NCBI Taxonomy" id="2690220"/>
    <lineage>
        <taxon>Eukaryota</taxon>
        <taxon>Rhodophyta</taxon>
        <taxon>Bangiophyceae</taxon>
        <taxon>Cyanidiales</taxon>
        <taxon>Cyanidiaceae</taxon>
        <taxon>Cyanidiococcus</taxon>
    </lineage>
</organism>
<comment type="caution">
    <text evidence="15">The sequence shown here is derived from an EMBL/GenBank/DDBJ whole genome shotgun (WGS) entry which is preliminary data.</text>
</comment>
<keyword evidence="7" id="KW-0479">Metal-binding</keyword>
<reference evidence="15 16" key="1">
    <citation type="journal article" date="2020" name="J. Phycol.">
        <title>Comparative genome analysis reveals Cyanidiococcus gen. nov., a new extremophilic red algal genus sister to Cyanidioschyzon (Cyanidioschyzonaceae, Rhodophyta).</title>
        <authorList>
            <person name="Liu S.-L."/>
            <person name="Chiang Y.-R."/>
            <person name="Yoon H.S."/>
            <person name="Fu H.-Y."/>
        </authorList>
    </citation>
    <scope>NUCLEOTIDE SEQUENCE [LARGE SCALE GENOMIC DNA]</scope>
    <source>
        <strain evidence="15 16">THAL066</strain>
    </source>
</reference>
<dbReference type="PANTHER" id="PTHR11538">
    <property type="entry name" value="PHENYLALANYL-TRNA SYNTHETASE"/>
    <property type="match status" value="1"/>
</dbReference>
<comment type="similarity">
    <text evidence="3">Belongs to the class-II aminoacyl-tRNA synthetase family. Phe-tRNA synthetase alpha subunit type 2 subfamily.</text>
</comment>
<dbReference type="SUPFAM" id="SSF55681">
    <property type="entry name" value="Class II aaRS and biotin synthetases"/>
    <property type="match status" value="1"/>
</dbReference>
<evidence type="ECO:0000256" key="5">
    <source>
        <dbReference type="ARBA" id="ARBA00022490"/>
    </source>
</evidence>
<dbReference type="Proteomes" id="UP000530660">
    <property type="component" value="Unassembled WGS sequence"/>
</dbReference>
<dbReference type="GO" id="GO:0005829">
    <property type="term" value="C:cytosol"/>
    <property type="evidence" value="ECO:0007669"/>
    <property type="project" value="TreeGrafter"/>
</dbReference>
<evidence type="ECO:0000256" key="13">
    <source>
        <dbReference type="ARBA" id="ARBA00030612"/>
    </source>
</evidence>
<dbReference type="InterPro" id="IPR006195">
    <property type="entry name" value="aa-tRNA-synth_II"/>
</dbReference>
<evidence type="ECO:0000256" key="8">
    <source>
        <dbReference type="ARBA" id="ARBA00022741"/>
    </source>
</evidence>
<dbReference type="InterPro" id="IPR045864">
    <property type="entry name" value="aa-tRNA-synth_II/BPL/LPL"/>
</dbReference>
<dbReference type="PROSITE" id="PS50862">
    <property type="entry name" value="AA_TRNA_LIGASE_II"/>
    <property type="match status" value="1"/>
</dbReference>
<keyword evidence="5" id="KW-0963">Cytoplasm</keyword>
<keyword evidence="12" id="KW-0030">Aminoacyl-tRNA synthetase</keyword>
<dbReference type="CDD" id="cd00496">
    <property type="entry name" value="PheRS_alpha_core"/>
    <property type="match status" value="1"/>
</dbReference>
<dbReference type="GO" id="GO:0009328">
    <property type="term" value="C:phenylalanine-tRNA ligase complex"/>
    <property type="evidence" value="ECO:0007669"/>
    <property type="project" value="TreeGrafter"/>
</dbReference>
<dbReference type="FunFam" id="3.30.930.10:FF:000178">
    <property type="entry name" value="Phenylalanyl-tRNA synthetase subunit alpha"/>
    <property type="match status" value="1"/>
</dbReference>
<evidence type="ECO:0000259" key="14">
    <source>
        <dbReference type="PROSITE" id="PS50862"/>
    </source>
</evidence>
<evidence type="ECO:0000256" key="11">
    <source>
        <dbReference type="ARBA" id="ARBA00022917"/>
    </source>
</evidence>
<accession>A0A7J7IGW3</accession>
<dbReference type="OrthoDB" id="238316at2759"/>
<dbReference type="NCBIfam" id="TIGR00468">
    <property type="entry name" value="pheS"/>
    <property type="match status" value="1"/>
</dbReference>
<dbReference type="GO" id="GO:0005524">
    <property type="term" value="F:ATP binding"/>
    <property type="evidence" value="ECO:0007669"/>
    <property type="project" value="UniProtKB-KW"/>
</dbReference>
<evidence type="ECO:0000256" key="4">
    <source>
        <dbReference type="ARBA" id="ARBA00012814"/>
    </source>
</evidence>
<dbReference type="EC" id="6.1.1.20" evidence="4"/>
<dbReference type="AlphaFoldDB" id="A0A7J7IGW3"/>
<feature type="domain" description="Aminoacyl-transfer RNA synthetases class-II family profile" evidence="14">
    <location>
        <begin position="394"/>
        <end position="536"/>
    </location>
</feature>
<name>A0A7J7IGW3_9RHOD</name>
<dbReference type="PANTHER" id="PTHR11538:SF40">
    <property type="entry name" value="PHENYLALANINE--TRNA LIGASE ALPHA SUBUNIT"/>
    <property type="match status" value="1"/>
</dbReference>
<gene>
    <name evidence="15" type="ORF">F1559_004270</name>
</gene>
<keyword evidence="6" id="KW-0436">Ligase</keyword>
<keyword evidence="16" id="KW-1185">Reference proteome</keyword>
<evidence type="ECO:0000256" key="7">
    <source>
        <dbReference type="ARBA" id="ARBA00022723"/>
    </source>
</evidence>
<evidence type="ECO:0000256" key="12">
    <source>
        <dbReference type="ARBA" id="ARBA00023146"/>
    </source>
</evidence>
<dbReference type="GO" id="GO:0000049">
    <property type="term" value="F:tRNA binding"/>
    <property type="evidence" value="ECO:0007669"/>
    <property type="project" value="InterPro"/>
</dbReference>
<proteinExistence type="inferred from homology"/>
<dbReference type="Gene3D" id="3.30.1370.240">
    <property type="match status" value="1"/>
</dbReference>
<dbReference type="GO" id="GO:0006432">
    <property type="term" value="P:phenylalanyl-tRNA aminoacylation"/>
    <property type="evidence" value="ECO:0007669"/>
    <property type="project" value="InterPro"/>
</dbReference>
<evidence type="ECO:0000313" key="16">
    <source>
        <dbReference type="Proteomes" id="UP000530660"/>
    </source>
</evidence>
<dbReference type="GO" id="GO:0004826">
    <property type="term" value="F:phenylalanine-tRNA ligase activity"/>
    <property type="evidence" value="ECO:0007669"/>
    <property type="project" value="UniProtKB-EC"/>
</dbReference>
<evidence type="ECO:0000256" key="2">
    <source>
        <dbReference type="ARBA" id="ARBA00004496"/>
    </source>
</evidence>
<protein>
    <recommendedName>
        <fullName evidence="4">phenylalanine--tRNA ligase</fullName>
        <ecNumber evidence="4">6.1.1.20</ecNumber>
    </recommendedName>
    <alternativeName>
        <fullName evidence="13">Phenylalanyl-tRNA synthetase alpha subunit</fullName>
    </alternativeName>
</protein>